<dbReference type="OrthoDB" id="440755at2759"/>
<dbReference type="GO" id="GO:0047223">
    <property type="term" value="F:beta-1,3-galactosyl-O-glycosyl-glycoprotein beta-1,3-N-acetylglucosaminyltransferase activity"/>
    <property type="evidence" value="ECO:0007669"/>
    <property type="project" value="TreeGrafter"/>
</dbReference>
<evidence type="ECO:0000313" key="1">
    <source>
        <dbReference type="EMBL" id="PNF23004.1"/>
    </source>
</evidence>
<dbReference type="PANTHER" id="PTHR46396">
    <property type="entry name" value="PROTEIN O-LINKED-MANNOSE BETA-1,2-N-ACETYLGLUCOSAMINYLTRANSFERASE 1"/>
    <property type="match status" value="1"/>
</dbReference>
<reference evidence="1 2" key="1">
    <citation type="submission" date="2017-12" db="EMBL/GenBank/DDBJ databases">
        <title>Hemimetabolous genomes reveal molecular basis of termite eusociality.</title>
        <authorList>
            <person name="Harrison M.C."/>
            <person name="Jongepier E."/>
            <person name="Robertson H.M."/>
            <person name="Arning N."/>
            <person name="Bitard-Feildel T."/>
            <person name="Chao H."/>
            <person name="Childers C.P."/>
            <person name="Dinh H."/>
            <person name="Doddapaneni H."/>
            <person name="Dugan S."/>
            <person name="Gowin J."/>
            <person name="Greiner C."/>
            <person name="Han Y."/>
            <person name="Hu H."/>
            <person name="Hughes D.S.T."/>
            <person name="Huylmans A.-K."/>
            <person name="Kemena C."/>
            <person name="Kremer L.P.M."/>
            <person name="Lee S.L."/>
            <person name="Lopez-Ezquerra A."/>
            <person name="Mallet L."/>
            <person name="Monroy-Kuhn J.M."/>
            <person name="Moser A."/>
            <person name="Murali S.C."/>
            <person name="Muzny D.M."/>
            <person name="Otani S."/>
            <person name="Piulachs M.-D."/>
            <person name="Poelchau M."/>
            <person name="Qu J."/>
            <person name="Schaub F."/>
            <person name="Wada-Katsumata A."/>
            <person name="Worley K.C."/>
            <person name="Xie Q."/>
            <person name="Ylla G."/>
            <person name="Poulsen M."/>
            <person name="Gibbs R.A."/>
            <person name="Schal C."/>
            <person name="Richards S."/>
            <person name="Belles X."/>
            <person name="Korb J."/>
            <person name="Bornberg-Bauer E."/>
        </authorList>
    </citation>
    <scope>NUCLEOTIDE SEQUENCE [LARGE SCALE GENOMIC DNA]</scope>
    <source>
        <tissue evidence="1">Whole body</tissue>
    </source>
</reference>
<keyword evidence="2" id="KW-1185">Reference proteome</keyword>
<dbReference type="InParanoid" id="A0A2J7Q345"/>
<dbReference type="PANTHER" id="PTHR46396:SF1">
    <property type="entry name" value="PROTEIN O-LINKED-MANNOSE BETA-1,2-N-ACETYLGLUCOSAMINYLTRANSFERASE 1"/>
    <property type="match status" value="1"/>
</dbReference>
<proteinExistence type="predicted"/>
<accession>A0A2J7Q345</accession>
<dbReference type="GO" id="GO:0000139">
    <property type="term" value="C:Golgi membrane"/>
    <property type="evidence" value="ECO:0007669"/>
    <property type="project" value="TreeGrafter"/>
</dbReference>
<organism evidence="1 2">
    <name type="scientific">Cryptotermes secundus</name>
    <dbReference type="NCBI Taxonomy" id="105785"/>
    <lineage>
        <taxon>Eukaryota</taxon>
        <taxon>Metazoa</taxon>
        <taxon>Ecdysozoa</taxon>
        <taxon>Arthropoda</taxon>
        <taxon>Hexapoda</taxon>
        <taxon>Insecta</taxon>
        <taxon>Pterygota</taxon>
        <taxon>Neoptera</taxon>
        <taxon>Polyneoptera</taxon>
        <taxon>Dictyoptera</taxon>
        <taxon>Blattodea</taxon>
        <taxon>Blattoidea</taxon>
        <taxon>Termitoidae</taxon>
        <taxon>Kalotermitidae</taxon>
        <taxon>Cryptotermitinae</taxon>
        <taxon>Cryptotermes</taxon>
    </lineage>
</organism>
<gene>
    <name evidence="1" type="ORF">B7P43_G10383</name>
</gene>
<protein>
    <submittedName>
        <fullName evidence="1">Uncharacterized protein</fullName>
    </submittedName>
</protein>
<evidence type="ECO:0000313" key="2">
    <source>
        <dbReference type="Proteomes" id="UP000235965"/>
    </source>
</evidence>
<dbReference type="GO" id="GO:0016266">
    <property type="term" value="P:protein O-linked glycosylation via N-acetyl-galactosamine"/>
    <property type="evidence" value="ECO:0007669"/>
    <property type="project" value="TreeGrafter"/>
</dbReference>
<dbReference type="EMBL" id="NEVH01019070">
    <property type="protein sequence ID" value="PNF23004.1"/>
    <property type="molecule type" value="Genomic_DNA"/>
</dbReference>
<dbReference type="STRING" id="105785.A0A2J7Q345"/>
<dbReference type="AlphaFoldDB" id="A0A2J7Q345"/>
<dbReference type="InterPro" id="IPR052463">
    <property type="entry name" value="O-linked_mannose_GnT"/>
</dbReference>
<sequence length="72" mass="8215">MNHHQPRKLGTSTANLLLQTILLIKSRMLRSLLSVHGANPEMITVFIDGYFEEPLEVTKLFGLRGIQHTNWS</sequence>
<name>A0A2J7Q345_9NEOP</name>
<comment type="caution">
    <text evidence="1">The sequence shown here is derived from an EMBL/GenBank/DDBJ whole genome shotgun (WGS) entry which is preliminary data.</text>
</comment>
<dbReference type="Proteomes" id="UP000235965">
    <property type="component" value="Unassembled WGS sequence"/>
</dbReference>